<accession>A0A077WB61</accession>
<proteinExistence type="inferred from homology"/>
<evidence type="ECO:0000313" key="8">
    <source>
        <dbReference type="EMBL" id="CDS03980.1"/>
    </source>
</evidence>
<evidence type="ECO:0000256" key="1">
    <source>
        <dbReference type="ARBA" id="ARBA00008655"/>
    </source>
</evidence>
<evidence type="ECO:0000256" key="5">
    <source>
        <dbReference type="SAM" id="MobiDB-lite"/>
    </source>
</evidence>
<dbReference type="Pfam" id="PF01553">
    <property type="entry name" value="Acyltransferase"/>
    <property type="match status" value="1"/>
</dbReference>
<keyword evidence="4" id="KW-0443">Lipid metabolism</keyword>
<comment type="catalytic activity">
    <reaction evidence="4">
        <text>a 1-acyl-sn-glycero-3-phosphate + an acyl-CoA = a 1,2-diacyl-sn-glycero-3-phosphate + CoA</text>
        <dbReference type="Rhea" id="RHEA:19709"/>
        <dbReference type="ChEBI" id="CHEBI:57287"/>
        <dbReference type="ChEBI" id="CHEBI:57970"/>
        <dbReference type="ChEBI" id="CHEBI:58342"/>
        <dbReference type="ChEBI" id="CHEBI:58608"/>
        <dbReference type="EC" id="2.3.1.51"/>
    </reaction>
</comment>
<protein>
    <recommendedName>
        <fullName evidence="4">1-acyl-sn-glycerol-3-phosphate acyltransferase</fullName>
        <ecNumber evidence="4">2.3.1.51</ecNumber>
    </recommendedName>
</protein>
<keyword evidence="4" id="KW-1208">Phospholipid metabolism</keyword>
<dbReference type="NCBIfam" id="TIGR00530">
    <property type="entry name" value="AGP_acyltrn"/>
    <property type="match status" value="1"/>
</dbReference>
<dbReference type="GO" id="GO:0006654">
    <property type="term" value="P:phosphatidic acid biosynthetic process"/>
    <property type="evidence" value="ECO:0007669"/>
    <property type="project" value="TreeGrafter"/>
</dbReference>
<comment type="similarity">
    <text evidence="1 4">Belongs to the 1-acyl-sn-glycerol-3-phosphate acyltransferase family.</text>
</comment>
<name>A0A077WB61_9FUNG</name>
<feature type="domain" description="Phospholipid/glycerol acyltransferase" evidence="7">
    <location>
        <begin position="124"/>
        <end position="241"/>
    </location>
</feature>
<dbReference type="InterPro" id="IPR004552">
    <property type="entry name" value="AGP_acyltrans"/>
</dbReference>
<comment type="domain">
    <text evidence="4">The HXXXXD motif is essential for acyltransferase activity and may constitute the binding site for the phosphate moiety of the glycerol-3-phosphate.</text>
</comment>
<dbReference type="SMART" id="SM00563">
    <property type="entry name" value="PlsC"/>
    <property type="match status" value="1"/>
</dbReference>
<dbReference type="GO" id="GO:0003841">
    <property type="term" value="F:1-acylglycerol-3-phosphate O-acyltransferase activity"/>
    <property type="evidence" value="ECO:0007669"/>
    <property type="project" value="UniProtKB-UniRule"/>
</dbReference>
<keyword evidence="6" id="KW-0812">Transmembrane</keyword>
<evidence type="ECO:0000256" key="4">
    <source>
        <dbReference type="RuleBase" id="RU361267"/>
    </source>
</evidence>
<dbReference type="PANTHER" id="PTHR10434">
    <property type="entry name" value="1-ACYL-SN-GLYCEROL-3-PHOSPHATE ACYLTRANSFERASE"/>
    <property type="match status" value="1"/>
</dbReference>
<dbReference type="OrthoDB" id="202234at2759"/>
<feature type="region of interest" description="Disordered" evidence="5">
    <location>
        <begin position="295"/>
        <end position="315"/>
    </location>
</feature>
<feature type="transmembrane region" description="Helical" evidence="6">
    <location>
        <begin position="62"/>
        <end position="85"/>
    </location>
</feature>
<dbReference type="InterPro" id="IPR002123">
    <property type="entry name" value="Plipid/glycerol_acylTrfase"/>
</dbReference>
<dbReference type="AlphaFoldDB" id="A0A077WB61"/>
<reference evidence="8" key="1">
    <citation type="journal article" date="2014" name="Genome Announc.">
        <title>De novo whole-genome sequence and genome annotation of Lichtheimia ramosa.</title>
        <authorList>
            <person name="Linde J."/>
            <person name="Schwartze V."/>
            <person name="Binder U."/>
            <person name="Lass-Florl C."/>
            <person name="Voigt K."/>
            <person name="Horn F."/>
        </authorList>
    </citation>
    <scope>NUCLEOTIDE SEQUENCE</scope>
    <source>
        <strain evidence="8">JMRC FSU:6197</strain>
    </source>
</reference>
<keyword evidence="3 4" id="KW-0012">Acyltransferase</keyword>
<dbReference type="CDD" id="cd07989">
    <property type="entry name" value="LPLAT_AGPAT-like"/>
    <property type="match status" value="1"/>
</dbReference>
<keyword evidence="6" id="KW-0472">Membrane</keyword>
<keyword evidence="4" id="KW-0594">Phospholipid biosynthesis</keyword>
<evidence type="ECO:0000256" key="3">
    <source>
        <dbReference type="ARBA" id="ARBA00023315"/>
    </source>
</evidence>
<gene>
    <name evidence="8" type="ORF">LRAMOSA06935</name>
</gene>
<dbReference type="EMBL" id="LK023314">
    <property type="protein sequence ID" value="CDS03980.1"/>
    <property type="molecule type" value="Genomic_DNA"/>
</dbReference>
<dbReference type="SUPFAM" id="SSF69593">
    <property type="entry name" value="Glycerol-3-phosphate (1)-acyltransferase"/>
    <property type="match status" value="1"/>
</dbReference>
<keyword evidence="6" id="KW-1133">Transmembrane helix</keyword>
<keyword evidence="4" id="KW-0444">Lipid biosynthesis</keyword>
<dbReference type="EC" id="2.3.1.51" evidence="4"/>
<dbReference type="PANTHER" id="PTHR10434:SF11">
    <property type="entry name" value="1-ACYL-SN-GLYCEROL-3-PHOSPHATE ACYLTRANSFERASE"/>
    <property type="match status" value="1"/>
</dbReference>
<keyword evidence="2 4" id="KW-0808">Transferase</keyword>
<evidence type="ECO:0000259" key="7">
    <source>
        <dbReference type="SMART" id="SM00563"/>
    </source>
</evidence>
<evidence type="ECO:0000256" key="6">
    <source>
        <dbReference type="SAM" id="Phobius"/>
    </source>
</evidence>
<sequence>MRKTSKFYDANVHRDNTFTDSNVVVSGTALTRRLHWAVWAVTPTILSAILRKRGGFFYRTTASLVCMAAIALYGVLASLTLPLVGKAHLINWSVARLYYHIGGYFTGLSATIEGKEHLRSDRPSVYVCNHQTSMDVLFMASVFPKATAVVAKKSIKYYPFLGWYMTLSHAIFLDRKNRNNAIKEARHAAENIHKKKTSVFLFPEGTRGHASKLDLLPFKKGAFYMAVQARVPVVPIVIANYNHLYDSTVKRFLPGNVKIKVLPPVDTTNVQEDSESVDALANNVRDMMLNTLKEISIPPPSSLPSSSSDESRKLQ</sequence>
<evidence type="ECO:0000256" key="2">
    <source>
        <dbReference type="ARBA" id="ARBA00022679"/>
    </source>
</evidence>
<organism evidence="8">
    <name type="scientific">Lichtheimia ramosa</name>
    <dbReference type="NCBI Taxonomy" id="688394"/>
    <lineage>
        <taxon>Eukaryota</taxon>
        <taxon>Fungi</taxon>
        <taxon>Fungi incertae sedis</taxon>
        <taxon>Mucoromycota</taxon>
        <taxon>Mucoromycotina</taxon>
        <taxon>Mucoromycetes</taxon>
        <taxon>Mucorales</taxon>
        <taxon>Lichtheimiaceae</taxon>
        <taxon>Lichtheimia</taxon>
    </lineage>
</organism>
<dbReference type="GO" id="GO:0005783">
    <property type="term" value="C:endoplasmic reticulum"/>
    <property type="evidence" value="ECO:0007669"/>
    <property type="project" value="TreeGrafter"/>
</dbReference>
<dbReference type="GO" id="GO:0016020">
    <property type="term" value="C:membrane"/>
    <property type="evidence" value="ECO:0007669"/>
    <property type="project" value="InterPro"/>
</dbReference>